<feature type="region of interest" description="Disordered" evidence="10">
    <location>
        <begin position="1"/>
        <end position="50"/>
    </location>
</feature>
<dbReference type="Pfam" id="PF05739">
    <property type="entry name" value="SNARE"/>
    <property type="match status" value="1"/>
</dbReference>
<dbReference type="AlphaFoldDB" id="A0A1D2AE57"/>
<keyword evidence="6 11" id="KW-1133">Transmembrane helix</keyword>
<evidence type="ECO:0000256" key="6">
    <source>
        <dbReference type="ARBA" id="ARBA00022989"/>
    </source>
</evidence>
<dbReference type="PANTHER" id="PTHR19957">
    <property type="entry name" value="SYNTAXIN"/>
    <property type="match status" value="1"/>
</dbReference>
<dbReference type="PROSITE" id="PS50192">
    <property type="entry name" value="T_SNARE"/>
    <property type="match status" value="1"/>
</dbReference>
<accession>A0A1D2AE57</accession>
<evidence type="ECO:0000256" key="4">
    <source>
        <dbReference type="ARBA" id="ARBA00022692"/>
    </source>
</evidence>
<evidence type="ECO:0000256" key="7">
    <source>
        <dbReference type="ARBA" id="ARBA00023136"/>
    </source>
</evidence>
<evidence type="ECO:0000256" key="1">
    <source>
        <dbReference type="ARBA" id="ARBA00004211"/>
    </source>
</evidence>
<dbReference type="SMART" id="SM00397">
    <property type="entry name" value="t_SNARE"/>
    <property type="match status" value="1"/>
</dbReference>
<dbReference type="GO" id="GO:0006906">
    <property type="term" value="P:vesicle fusion"/>
    <property type="evidence" value="ECO:0007669"/>
    <property type="project" value="TreeGrafter"/>
</dbReference>
<comment type="subcellular location">
    <subcellularLocation>
        <location evidence="1">Membrane</location>
        <topology evidence="1">Single-pass type IV membrane protein</topology>
    </subcellularLocation>
</comment>
<evidence type="ECO:0000256" key="5">
    <source>
        <dbReference type="ARBA" id="ARBA00022927"/>
    </source>
</evidence>
<dbReference type="GO" id="GO:0006887">
    <property type="term" value="P:exocytosis"/>
    <property type="evidence" value="ECO:0007669"/>
    <property type="project" value="TreeGrafter"/>
</dbReference>
<dbReference type="GO" id="GO:0048278">
    <property type="term" value="P:vesicle docking"/>
    <property type="evidence" value="ECO:0007669"/>
    <property type="project" value="TreeGrafter"/>
</dbReference>
<dbReference type="InterPro" id="IPR010989">
    <property type="entry name" value="SNARE"/>
</dbReference>
<dbReference type="CDD" id="cd00179">
    <property type="entry name" value="SynN"/>
    <property type="match status" value="1"/>
</dbReference>
<dbReference type="InterPro" id="IPR045242">
    <property type="entry name" value="Syntaxin"/>
</dbReference>
<keyword evidence="7 11" id="KW-0472">Membrane</keyword>
<dbReference type="GO" id="GO:0006886">
    <property type="term" value="P:intracellular protein transport"/>
    <property type="evidence" value="ECO:0007669"/>
    <property type="project" value="InterPro"/>
</dbReference>
<proteinExistence type="inferred from homology"/>
<dbReference type="GO" id="GO:0005886">
    <property type="term" value="C:plasma membrane"/>
    <property type="evidence" value="ECO:0007669"/>
    <property type="project" value="TreeGrafter"/>
</dbReference>
<dbReference type="SUPFAM" id="SSF47661">
    <property type="entry name" value="t-snare proteins"/>
    <property type="match status" value="1"/>
</dbReference>
<feature type="domain" description="T-SNARE coiled-coil homology" evidence="12">
    <location>
        <begin position="220"/>
        <end position="282"/>
    </location>
</feature>
<keyword evidence="5" id="KW-0653">Protein transport</keyword>
<evidence type="ECO:0000256" key="11">
    <source>
        <dbReference type="SAM" id="Phobius"/>
    </source>
</evidence>
<dbReference type="InterPro" id="IPR006011">
    <property type="entry name" value="Syntaxin_N"/>
</dbReference>
<dbReference type="GO" id="GO:0000149">
    <property type="term" value="F:SNARE binding"/>
    <property type="evidence" value="ECO:0007669"/>
    <property type="project" value="TreeGrafter"/>
</dbReference>
<dbReference type="InterPro" id="IPR006012">
    <property type="entry name" value="Syntaxin/epimorphin_CS"/>
</dbReference>
<dbReference type="PROSITE" id="PS00914">
    <property type="entry name" value="SYNTAXIN"/>
    <property type="match status" value="1"/>
</dbReference>
<evidence type="ECO:0000259" key="12">
    <source>
        <dbReference type="PROSITE" id="PS50192"/>
    </source>
</evidence>
<dbReference type="EMBL" id="GDKF01001138">
    <property type="protein sequence ID" value="JAT77484.1"/>
    <property type="molecule type" value="Transcribed_RNA"/>
</dbReference>
<dbReference type="GO" id="GO:0012505">
    <property type="term" value="C:endomembrane system"/>
    <property type="evidence" value="ECO:0007669"/>
    <property type="project" value="TreeGrafter"/>
</dbReference>
<organism evidence="13">
    <name type="scientific">Auxenochlorella protothecoides</name>
    <name type="common">Green microalga</name>
    <name type="synonym">Chlorella protothecoides</name>
    <dbReference type="NCBI Taxonomy" id="3075"/>
    <lineage>
        <taxon>Eukaryota</taxon>
        <taxon>Viridiplantae</taxon>
        <taxon>Chlorophyta</taxon>
        <taxon>core chlorophytes</taxon>
        <taxon>Trebouxiophyceae</taxon>
        <taxon>Chlorellales</taxon>
        <taxon>Chlorellaceae</taxon>
        <taxon>Auxenochlorella</taxon>
    </lineage>
</organism>
<feature type="transmembrane region" description="Helical" evidence="11">
    <location>
        <begin position="292"/>
        <end position="312"/>
    </location>
</feature>
<gene>
    <name evidence="13" type="ORF">g.45058</name>
</gene>
<feature type="coiled-coil region" evidence="9">
    <location>
        <begin position="94"/>
        <end position="128"/>
    </location>
</feature>
<dbReference type="GO" id="GO:0031201">
    <property type="term" value="C:SNARE complex"/>
    <property type="evidence" value="ECO:0007669"/>
    <property type="project" value="TreeGrafter"/>
</dbReference>
<dbReference type="FunFam" id="1.20.5.110:FF:000008">
    <property type="entry name" value="Syntaxin 132"/>
    <property type="match status" value="1"/>
</dbReference>
<dbReference type="SMART" id="SM00503">
    <property type="entry name" value="SynN"/>
    <property type="match status" value="1"/>
</dbReference>
<sequence length="321" mass="35896">MYIQPGKLTPRSAPGTRQDQDATQAPPDLEAQISTPPSPTKEEEGEEKSMEGFFKEVAAIKSLMGEIRRNQGKLSDAHEQSKTITRSAEMRDLREKMQAEINQVSRSAEAIKKRLAELDRNNEAALKKGVYAPGSSAERTRTAITGALKKKLKDLMGEFQDLRTRVNAEYREVVERRVYTVTGQHADEEKIDHMIDTGESETIFQKAILEQGRGYVLDTLAEIRERRDAVMELEMSLMELHQIFLDMAVLVEAQGELLDNIEAQVARSVGYVQAGTNHLQAAKQHQRSKRKWMCCGLITGIIVILIVVLVVIGTTRGFGSS</sequence>
<evidence type="ECO:0000256" key="9">
    <source>
        <dbReference type="SAM" id="Coils"/>
    </source>
</evidence>
<dbReference type="InterPro" id="IPR000727">
    <property type="entry name" value="T_SNARE_dom"/>
</dbReference>
<keyword evidence="9" id="KW-0175">Coiled coil</keyword>
<reference evidence="13" key="1">
    <citation type="submission" date="2015-08" db="EMBL/GenBank/DDBJ databases">
        <authorList>
            <person name="Babu N.S."/>
            <person name="Beckwith C.J."/>
            <person name="Beseler K.G."/>
            <person name="Brison A."/>
            <person name="Carone J.V."/>
            <person name="Caskin T.P."/>
            <person name="Diamond M."/>
            <person name="Durham M.E."/>
            <person name="Foxe J.M."/>
            <person name="Go M."/>
            <person name="Henderson B.A."/>
            <person name="Jones I.B."/>
            <person name="McGettigan J.A."/>
            <person name="Micheletti S.J."/>
            <person name="Nasrallah M.E."/>
            <person name="Ortiz D."/>
            <person name="Piller C.R."/>
            <person name="Privatt S.R."/>
            <person name="Schneider S.L."/>
            <person name="Sharp S."/>
            <person name="Smith T.C."/>
            <person name="Stanton J.D."/>
            <person name="Ullery H.E."/>
            <person name="Wilson R.J."/>
            <person name="Serrano M.G."/>
            <person name="Buck G."/>
            <person name="Lee V."/>
            <person name="Wang Y."/>
            <person name="Carvalho R."/>
            <person name="Voegtly L."/>
            <person name="Shi R."/>
            <person name="Duckworth R."/>
            <person name="Johnson A."/>
            <person name="Loviza R."/>
            <person name="Walstead R."/>
            <person name="Shah Z."/>
            <person name="Kiflezghi M."/>
            <person name="Wade K."/>
            <person name="Ball S.L."/>
            <person name="Bradley K.W."/>
            <person name="Asai D.J."/>
            <person name="Bowman C.A."/>
            <person name="Russell D.A."/>
            <person name="Pope W.H."/>
            <person name="Jacobs-Sera D."/>
            <person name="Hendrix R.W."/>
            <person name="Hatfull G.F."/>
        </authorList>
    </citation>
    <scope>NUCLEOTIDE SEQUENCE</scope>
</reference>
<dbReference type="Gene3D" id="1.20.5.110">
    <property type="match status" value="1"/>
</dbReference>
<evidence type="ECO:0000256" key="3">
    <source>
        <dbReference type="ARBA" id="ARBA00022448"/>
    </source>
</evidence>
<name>A0A1D2AE57_AUXPR</name>
<dbReference type="Gene3D" id="1.20.58.70">
    <property type="match status" value="1"/>
</dbReference>
<evidence type="ECO:0000313" key="13">
    <source>
        <dbReference type="EMBL" id="JAT77484.1"/>
    </source>
</evidence>
<dbReference type="Pfam" id="PF00804">
    <property type="entry name" value="Syntaxin"/>
    <property type="match status" value="1"/>
</dbReference>
<evidence type="ECO:0000256" key="8">
    <source>
        <dbReference type="RuleBase" id="RU003858"/>
    </source>
</evidence>
<keyword evidence="3" id="KW-0813">Transport</keyword>
<dbReference type="PANTHER" id="PTHR19957:SF307">
    <property type="entry name" value="PROTEIN SSO1-RELATED"/>
    <property type="match status" value="1"/>
</dbReference>
<evidence type="ECO:0000256" key="10">
    <source>
        <dbReference type="SAM" id="MobiDB-lite"/>
    </source>
</evidence>
<protein>
    <recommendedName>
        <fullName evidence="12">t-SNARE coiled-coil homology domain-containing protein</fullName>
    </recommendedName>
</protein>
<evidence type="ECO:0000256" key="2">
    <source>
        <dbReference type="ARBA" id="ARBA00009063"/>
    </source>
</evidence>
<dbReference type="GO" id="GO:0005484">
    <property type="term" value="F:SNAP receptor activity"/>
    <property type="evidence" value="ECO:0007669"/>
    <property type="project" value="InterPro"/>
</dbReference>
<keyword evidence="4 11" id="KW-0812">Transmembrane</keyword>
<dbReference type="CDD" id="cd15848">
    <property type="entry name" value="SNARE_syntaxin1-like"/>
    <property type="match status" value="1"/>
</dbReference>
<comment type="similarity">
    <text evidence="2 8">Belongs to the syntaxin family.</text>
</comment>